<name>A0A127MA07_9GAMM</name>
<gene>
    <name evidence="1" type="ORF">AZF00_17900</name>
</gene>
<protein>
    <submittedName>
        <fullName evidence="1">Uncharacterized protein</fullName>
    </submittedName>
</protein>
<dbReference type="STRING" id="1470434.AZF00_17900"/>
<dbReference type="KEGG" id="zal:AZF00_17900"/>
<evidence type="ECO:0000313" key="1">
    <source>
        <dbReference type="EMBL" id="AMO70059.1"/>
    </source>
</evidence>
<dbReference type="Proteomes" id="UP000074119">
    <property type="component" value="Chromosome"/>
</dbReference>
<proteinExistence type="predicted"/>
<organism evidence="1 2">
    <name type="scientific">Zhongshania aliphaticivorans</name>
    <dbReference type="NCBI Taxonomy" id="1470434"/>
    <lineage>
        <taxon>Bacteria</taxon>
        <taxon>Pseudomonadati</taxon>
        <taxon>Pseudomonadota</taxon>
        <taxon>Gammaproteobacteria</taxon>
        <taxon>Cellvibrionales</taxon>
        <taxon>Spongiibacteraceae</taxon>
        <taxon>Zhongshania</taxon>
    </lineage>
</organism>
<dbReference type="AlphaFoldDB" id="A0A127MA07"/>
<dbReference type="RefSeq" id="WP_008252813.1">
    <property type="nucleotide sequence ID" value="NZ_CP014544.1"/>
</dbReference>
<reference evidence="1 2" key="1">
    <citation type="submission" date="2015-12" db="EMBL/GenBank/DDBJ databases">
        <authorList>
            <person name="Shamseldin A."/>
            <person name="Moawad H."/>
            <person name="Abd El-Rahim W.M."/>
            <person name="Sadowsky M.J."/>
        </authorList>
    </citation>
    <scope>NUCLEOTIDE SEQUENCE [LARGE SCALE GENOMIC DNA]</scope>
    <source>
        <strain evidence="1 2">SM2</strain>
    </source>
</reference>
<evidence type="ECO:0000313" key="2">
    <source>
        <dbReference type="Proteomes" id="UP000074119"/>
    </source>
</evidence>
<sequence length="104" mass="11813">MSNRDLLLTEIYFLINLDKDFSADFAIVRKFKLIMEKNLEPRAHALADYAYSLNVISVKTAISLLLTGNTTVAPPDIVTKIAREIFMQLTDDEKGYILSFRANI</sequence>
<dbReference type="EMBL" id="CP014544">
    <property type="protein sequence ID" value="AMO70059.1"/>
    <property type="molecule type" value="Genomic_DNA"/>
</dbReference>
<accession>A0A127MA07</accession>